<sequence length="169" mass="19585">MDQAPKPTTTMTKEEARDKMFFVIRLDRDPKFLALRKRYVLPHFLPALVTERLKEISLKFLEISGMFSQWYKPLKDAMELAHHLKSEMGIWESYAVDRTMVMGIEELVQLALADNRFDIAAVIDLDKMAKELEDLNLIPKLTECIAELKELDPRVGVQMESFSGGKYFN</sequence>
<dbReference type="Proteomes" id="UP001642540">
    <property type="component" value="Unassembled WGS sequence"/>
</dbReference>
<dbReference type="EMBL" id="CAXLJM020000119">
    <property type="protein sequence ID" value="CAL8137687.1"/>
    <property type="molecule type" value="Genomic_DNA"/>
</dbReference>
<proteinExistence type="predicted"/>
<protein>
    <submittedName>
        <fullName evidence="1">Uncharacterized protein</fullName>
    </submittedName>
</protein>
<reference evidence="1 2" key="1">
    <citation type="submission" date="2024-08" db="EMBL/GenBank/DDBJ databases">
        <authorList>
            <person name="Cucini C."/>
            <person name="Frati F."/>
        </authorList>
    </citation>
    <scope>NUCLEOTIDE SEQUENCE [LARGE SCALE GENOMIC DNA]</scope>
</reference>
<comment type="caution">
    <text evidence="1">The sequence shown here is derived from an EMBL/GenBank/DDBJ whole genome shotgun (WGS) entry which is preliminary data.</text>
</comment>
<organism evidence="1 2">
    <name type="scientific">Orchesella dallaii</name>
    <dbReference type="NCBI Taxonomy" id="48710"/>
    <lineage>
        <taxon>Eukaryota</taxon>
        <taxon>Metazoa</taxon>
        <taxon>Ecdysozoa</taxon>
        <taxon>Arthropoda</taxon>
        <taxon>Hexapoda</taxon>
        <taxon>Collembola</taxon>
        <taxon>Entomobryomorpha</taxon>
        <taxon>Entomobryoidea</taxon>
        <taxon>Orchesellidae</taxon>
        <taxon>Orchesellinae</taxon>
        <taxon>Orchesella</taxon>
    </lineage>
</organism>
<gene>
    <name evidence="1" type="ORF">ODALV1_LOCUS27031</name>
</gene>
<accession>A0ABP1RWJ3</accession>
<name>A0ABP1RWJ3_9HEXA</name>
<evidence type="ECO:0000313" key="1">
    <source>
        <dbReference type="EMBL" id="CAL8137687.1"/>
    </source>
</evidence>
<keyword evidence="2" id="KW-1185">Reference proteome</keyword>
<evidence type="ECO:0000313" key="2">
    <source>
        <dbReference type="Proteomes" id="UP001642540"/>
    </source>
</evidence>